<name>A0AAI9ZFK7_9PEZI</name>
<dbReference type="EMBL" id="JAHMHQ010000028">
    <property type="protein sequence ID" value="KAK1623629.1"/>
    <property type="molecule type" value="Genomic_DNA"/>
</dbReference>
<keyword evidence="3" id="KW-1185">Reference proteome</keyword>
<proteinExistence type="predicted"/>
<comment type="caution">
    <text evidence="2">The sequence shown here is derived from an EMBL/GenBank/DDBJ whole genome shotgun (WGS) entry which is preliminary data.</text>
</comment>
<organism evidence="2 3">
    <name type="scientific">Colletotrichum phormii</name>
    <dbReference type="NCBI Taxonomy" id="359342"/>
    <lineage>
        <taxon>Eukaryota</taxon>
        <taxon>Fungi</taxon>
        <taxon>Dikarya</taxon>
        <taxon>Ascomycota</taxon>
        <taxon>Pezizomycotina</taxon>
        <taxon>Sordariomycetes</taxon>
        <taxon>Hypocreomycetidae</taxon>
        <taxon>Glomerellales</taxon>
        <taxon>Glomerellaceae</taxon>
        <taxon>Colletotrichum</taxon>
        <taxon>Colletotrichum acutatum species complex</taxon>
    </lineage>
</organism>
<reference evidence="2" key="1">
    <citation type="submission" date="2021-06" db="EMBL/GenBank/DDBJ databases">
        <title>Comparative genomics, transcriptomics and evolutionary studies reveal genomic signatures of adaptation to plant cell wall in hemibiotrophic fungi.</title>
        <authorList>
            <consortium name="DOE Joint Genome Institute"/>
            <person name="Baroncelli R."/>
            <person name="Diaz J.F."/>
            <person name="Benocci T."/>
            <person name="Peng M."/>
            <person name="Battaglia E."/>
            <person name="Haridas S."/>
            <person name="Andreopoulos W."/>
            <person name="Labutti K."/>
            <person name="Pangilinan J."/>
            <person name="Floch G.L."/>
            <person name="Makela M.R."/>
            <person name="Henrissat B."/>
            <person name="Grigoriev I.V."/>
            <person name="Crouch J.A."/>
            <person name="De Vries R.P."/>
            <person name="Sukno S.A."/>
            <person name="Thon M.R."/>
        </authorList>
    </citation>
    <scope>NUCLEOTIDE SEQUENCE</scope>
    <source>
        <strain evidence="2">CBS 102054</strain>
    </source>
</reference>
<dbReference type="GeneID" id="85476247"/>
<feature type="region of interest" description="Disordered" evidence="1">
    <location>
        <begin position="109"/>
        <end position="157"/>
    </location>
</feature>
<dbReference type="RefSeq" id="XP_060439624.1">
    <property type="nucleotide sequence ID" value="XM_060591385.1"/>
</dbReference>
<dbReference type="AlphaFoldDB" id="A0AAI9ZFK7"/>
<gene>
    <name evidence="2" type="ORF">BDP81DRAFT_439217</name>
</gene>
<feature type="compositionally biased region" description="Polar residues" evidence="1">
    <location>
        <begin position="137"/>
        <end position="157"/>
    </location>
</feature>
<dbReference type="Proteomes" id="UP001243989">
    <property type="component" value="Unassembled WGS sequence"/>
</dbReference>
<evidence type="ECO:0000313" key="2">
    <source>
        <dbReference type="EMBL" id="KAK1623629.1"/>
    </source>
</evidence>
<sequence length="157" mass="17614">MDGINRSSPGYRLFRTRAYPAPGPQPRSFNLAVKTLEAQRFVPSAFAQRHFKVPGIHIQPSLRSISHAVVCREVALARSSTLNKGGPDRPLRSALLLLTGKRFRFDRRPGIASSPLVPGSTPKWRIGSLRDDHQRGNTKQEYQPRQYSNSSNTNTKH</sequence>
<accession>A0AAI9ZFK7</accession>
<evidence type="ECO:0000256" key="1">
    <source>
        <dbReference type="SAM" id="MobiDB-lite"/>
    </source>
</evidence>
<evidence type="ECO:0000313" key="3">
    <source>
        <dbReference type="Proteomes" id="UP001243989"/>
    </source>
</evidence>
<protein>
    <submittedName>
        <fullName evidence="2">Uncharacterized protein</fullName>
    </submittedName>
</protein>